<reference evidence="2 3" key="1">
    <citation type="journal article" date="2023" name="Hortic Res">
        <title>Pangenome of water caltrop reveals structural variations and asymmetric subgenome divergence after allopolyploidization.</title>
        <authorList>
            <person name="Zhang X."/>
            <person name="Chen Y."/>
            <person name="Wang L."/>
            <person name="Yuan Y."/>
            <person name="Fang M."/>
            <person name="Shi L."/>
            <person name="Lu R."/>
            <person name="Comes H.P."/>
            <person name="Ma Y."/>
            <person name="Chen Y."/>
            <person name="Huang G."/>
            <person name="Zhou Y."/>
            <person name="Zheng Z."/>
            <person name="Qiu Y."/>
        </authorList>
    </citation>
    <scope>NUCLEOTIDE SEQUENCE [LARGE SCALE GENOMIC DNA]</scope>
    <source>
        <strain evidence="2">F231</strain>
    </source>
</reference>
<evidence type="ECO:0000313" key="2">
    <source>
        <dbReference type="EMBL" id="KAK4774754.1"/>
    </source>
</evidence>
<dbReference type="AlphaFoldDB" id="A0AAN7QPY0"/>
<proteinExistence type="predicted"/>
<feature type="region of interest" description="Disordered" evidence="1">
    <location>
        <begin position="76"/>
        <end position="101"/>
    </location>
</feature>
<dbReference type="Proteomes" id="UP001346149">
    <property type="component" value="Unassembled WGS sequence"/>
</dbReference>
<evidence type="ECO:0000313" key="3">
    <source>
        <dbReference type="Proteomes" id="UP001346149"/>
    </source>
</evidence>
<accession>A0AAN7QPY0</accession>
<comment type="caution">
    <text evidence="2">The sequence shown here is derived from an EMBL/GenBank/DDBJ whole genome shotgun (WGS) entry which is preliminary data.</text>
</comment>
<evidence type="ECO:0000256" key="1">
    <source>
        <dbReference type="SAM" id="MobiDB-lite"/>
    </source>
</evidence>
<name>A0AAN7QPY0_TRANT</name>
<gene>
    <name evidence="2" type="ORF">SAY86_009689</name>
</gene>
<feature type="compositionally biased region" description="Polar residues" evidence="1">
    <location>
        <begin position="82"/>
        <end position="101"/>
    </location>
</feature>
<protein>
    <submittedName>
        <fullName evidence="2">Uncharacterized protein</fullName>
    </submittedName>
</protein>
<dbReference type="EMBL" id="JAXQNO010000019">
    <property type="protein sequence ID" value="KAK4774754.1"/>
    <property type="molecule type" value="Genomic_DNA"/>
</dbReference>
<sequence>MLITEHALKSSRASEKVTIQNKPFLLLKRKILLLDTNQRKSEFHLRRQDKNPRINIDQETSSKTLKFSCQLIPKPQPFELPNQKTSSTARALTKQNITPLI</sequence>
<organism evidence="2 3">
    <name type="scientific">Trapa natans</name>
    <name type="common">Water chestnut</name>
    <dbReference type="NCBI Taxonomy" id="22666"/>
    <lineage>
        <taxon>Eukaryota</taxon>
        <taxon>Viridiplantae</taxon>
        <taxon>Streptophyta</taxon>
        <taxon>Embryophyta</taxon>
        <taxon>Tracheophyta</taxon>
        <taxon>Spermatophyta</taxon>
        <taxon>Magnoliopsida</taxon>
        <taxon>eudicotyledons</taxon>
        <taxon>Gunneridae</taxon>
        <taxon>Pentapetalae</taxon>
        <taxon>rosids</taxon>
        <taxon>malvids</taxon>
        <taxon>Myrtales</taxon>
        <taxon>Lythraceae</taxon>
        <taxon>Trapa</taxon>
    </lineage>
</organism>
<keyword evidence="3" id="KW-1185">Reference proteome</keyword>